<organism evidence="4 5">
    <name type="scientific">Candidatus Thermofonsia Clade 1 bacterium</name>
    <dbReference type="NCBI Taxonomy" id="2364210"/>
    <lineage>
        <taxon>Bacteria</taxon>
        <taxon>Bacillati</taxon>
        <taxon>Chloroflexota</taxon>
        <taxon>Candidatus Thermofontia</taxon>
        <taxon>Candidatus Thermofonsia Clade 1</taxon>
    </lineage>
</organism>
<keyword evidence="1 4" id="KW-0808">Transferase</keyword>
<dbReference type="SUPFAM" id="SSF53756">
    <property type="entry name" value="UDP-Glycosyltransferase/glycogen phosphorylase"/>
    <property type="match status" value="1"/>
</dbReference>
<feature type="domain" description="Glycosyl transferase family 1" evidence="2">
    <location>
        <begin position="193"/>
        <end position="343"/>
    </location>
</feature>
<dbReference type="GO" id="GO:0009103">
    <property type="term" value="P:lipopolysaccharide biosynthetic process"/>
    <property type="evidence" value="ECO:0007669"/>
    <property type="project" value="TreeGrafter"/>
</dbReference>
<dbReference type="InterPro" id="IPR028098">
    <property type="entry name" value="Glyco_trans_4-like_N"/>
</dbReference>
<dbReference type="PANTHER" id="PTHR46401">
    <property type="entry name" value="GLYCOSYLTRANSFERASE WBBK-RELATED"/>
    <property type="match status" value="1"/>
</dbReference>
<dbReference type="AlphaFoldDB" id="A0A2M8P323"/>
<proteinExistence type="predicted"/>
<evidence type="ECO:0000313" key="4">
    <source>
        <dbReference type="EMBL" id="PJF31941.1"/>
    </source>
</evidence>
<evidence type="ECO:0000313" key="5">
    <source>
        <dbReference type="Proteomes" id="UP000228921"/>
    </source>
</evidence>
<gene>
    <name evidence="4" type="ORF">CUN51_03095</name>
</gene>
<dbReference type="Gene3D" id="3.40.50.2000">
    <property type="entry name" value="Glycogen Phosphorylase B"/>
    <property type="match status" value="2"/>
</dbReference>
<sequence>MPFIALDARLNAYREGGIAEYTRNLAMSLAQLDSEGDYALIQHIRMRSPMLTAPNWQTWRALTPPHHRFERMLFALEVARYRPALLHSPDFIPPRFGARRYVITIHDLTFLHYPHFQTAESLRYYRDNLPSALRQAAHILTDAEAIKREIVEDLGVPPECVTVHSLGVDQARFRPLPDAEVTPILAARKVPRDCVLFVGTFEPRKNISGLLDAYALLRQKLPDAPPLVLVGRRGWLYETIFQRAAALQLKDHLIWLENVPSEELPALYNGAGVLVLPSFYEGFGFPPLEAMACGTPTVVSRRGSLPEVVGETGLLIDPEQPEEIADALMCALTDSEFRAHSRAAGLARAATFTWHKTAQVALSVYRRVLSDS</sequence>
<comment type="caution">
    <text evidence="4">The sequence shown here is derived from an EMBL/GenBank/DDBJ whole genome shotgun (WGS) entry which is preliminary data.</text>
</comment>
<dbReference type="GO" id="GO:0016757">
    <property type="term" value="F:glycosyltransferase activity"/>
    <property type="evidence" value="ECO:0007669"/>
    <property type="project" value="InterPro"/>
</dbReference>
<protein>
    <submittedName>
        <fullName evidence="4">Glycosyltransferase family 1 protein</fullName>
    </submittedName>
</protein>
<evidence type="ECO:0000259" key="3">
    <source>
        <dbReference type="Pfam" id="PF13439"/>
    </source>
</evidence>
<dbReference type="Pfam" id="PF00534">
    <property type="entry name" value="Glycos_transf_1"/>
    <property type="match status" value="1"/>
</dbReference>
<dbReference type="FunFam" id="3.40.50.2000:FF:000119">
    <property type="entry name" value="Glycosyl transferase group 1"/>
    <property type="match status" value="1"/>
</dbReference>
<dbReference type="Pfam" id="PF13439">
    <property type="entry name" value="Glyco_transf_4"/>
    <property type="match status" value="1"/>
</dbReference>
<feature type="domain" description="Glycosyltransferase subfamily 4-like N-terminal" evidence="3">
    <location>
        <begin position="16"/>
        <end position="172"/>
    </location>
</feature>
<reference evidence="4 5" key="1">
    <citation type="submission" date="2017-11" db="EMBL/GenBank/DDBJ databases">
        <title>Evolution of Phototrophy in the Chloroflexi Phylum Driven by Horizontal Gene Transfer.</title>
        <authorList>
            <person name="Ward L.M."/>
            <person name="Hemp J."/>
            <person name="Shih P.M."/>
            <person name="Mcglynn S.E."/>
            <person name="Fischer W."/>
        </authorList>
    </citation>
    <scope>NUCLEOTIDE SEQUENCE [LARGE SCALE GENOMIC DNA]</scope>
    <source>
        <strain evidence="4">CP2_2F</strain>
    </source>
</reference>
<name>A0A2M8P323_9CHLR</name>
<dbReference type="PANTHER" id="PTHR46401:SF2">
    <property type="entry name" value="GLYCOSYLTRANSFERASE WBBK-RELATED"/>
    <property type="match status" value="1"/>
</dbReference>
<dbReference type="Proteomes" id="UP000228921">
    <property type="component" value="Unassembled WGS sequence"/>
</dbReference>
<dbReference type="EMBL" id="PGTK01000002">
    <property type="protein sequence ID" value="PJF31941.1"/>
    <property type="molecule type" value="Genomic_DNA"/>
</dbReference>
<accession>A0A2M8P323</accession>
<dbReference type="InterPro" id="IPR001296">
    <property type="entry name" value="Glyco_trans_1"/>
</dbReference>
<dbReference type="CDD" id="cd03809">
    <property type="entry name" value="GT4_MtfB-like"/>
    <property type="match status" value="1"/>
</dbReference>
<evidence type="ECO:0000256" key="1">
    <source>
        <dbReference type="ARBA" id="ARBA00022679"/>
    </source>
</evidence>
<evidence type="ECO:0000259" key="2">
    <source>
        <dbReference type="Pfam" id="PF00534"/>
    </source>
</evidence>